<proteinExistence type="predicted"/>
<feature type="region of interest" description="Disordered" evidence="1">
    <location>
        <begin position="32"/>
        <end position="60"/>
    </location>
</feature>
<reference evidence="2" key="1">
    <citation type="submission" date="2018-05" db="EMBL/GenBank/DDBJ databases">
        <authorList>
            <person name="Lanie J.A."/>
            <person name="Ng W.-L."/>
            <person name="Kazmierczak K.M."/>
            <person name="Andrzejewski T.M."/>
            <person name="Davidsen T.M."/>
            <person name="Wayne K.J."/>
            <person name="Tettelin H."/>
            <person name="Glass J.I."/>
            <person name="Rusch D."/>
            <person name="Podicherti R."/>
            <person name="Tsui H.-C.T."/>
            <person name="Winkler M.E."/>
        </authorList>
    </citation>
    <scope>NUCLEOTIDE SEQUENCE</scope>
</reference>
<feature type="compositionally biased region" description="Basic and acidic residues" evidence="1">
    <location>
        <begin position="50"/>
        <end position="60"/>
    </location>
</feature>
<accession>A0A382LQ27</accession>
<evidence type="ECO:0000313" key="2">
    <source>
        <dbReference type="EMBL" id="SVC37357.1"/>
    </source>
</evidence>
<sequence>MKRLFKVGKEYFEKKTDAKVYRNELEGYKPVVDKKTGKMPPHNWKYQIKRGPDHWKGSSK</sequence>
<organism evidence="2">
    <name type="scientific">marine metagenome</name>
    <dbReference type="NCBI Taxonomy" id="408172"/>
    <lineage>
        <taxon>unclassified sequences</taxon>
        <taxon>metagenomes</taxon>
        <taxon>ecological metagenomes</taxon>
    </lineage>
</organism>
<dbReference type="AlphaFoldDB" id="A0A382LQ27"/>
<gene>
    <name evidence="2" type="ORF">METZ01_LOCUS290211</name>
</gene>
<protein>
    <submittedName>
        <fullName evidence="2">Uncharacterized protein</fullName>
    </submittedName>
</protein>
<name>A0A382LQ27_9ZZZZ</name>
<dbReference type="EMBL" id="UINC01087740">
    <property type="protein sequence ID" value="SVC37357.1"/>
    <property type="molecule type" value="Genomic_DNA"/>
</dbReference>
<evidence type="ECO:0000256" key="1">
    <source>
        <dbReference type="SAM" id="MobiDB-lite"/>
    </source>
</evidence>